<feature type="transmembrane region" description="Helical" evidence="1">
    <location>
        <begin position="79"/>
        <end position="99"/>
    </location>
</feature>
<feature type="transmembrane region" description="Helical" evidence="1">
    <location>
        <begin position="53"/>
        <end position="73"/>
    </location>
</feature>
<keyword evidence="1" id="KW-0812">Transmembrane</keyword>
<feature type="transmembrane region" description="Helical" evidence="1">
    <location>
        <begin position="6"/>
        <end position="26"/>
    </location>
</feature>
<reference evidence="2" key="1">
    <citation type="journal article" date="2015" name="Nature">
        <title>Complex archaea that bridge the gap between prokaryotes and eukaryotes.</title>
        <authorList>
            <person name="Spang A."/>
            <person name="Saw J.H."/>
            <person name="Jorgensen S.L."/>
            <person name="Zaremba-Niedzwiedzka K."/>
            <person name="Martijn J."/>
            <person name="Lind A.E."/>
            <person name="van Eijk R."/>
            <person name="Schleper C."/>
            <person name="Guy L."/>
            <person name="Ettema T.J."/>
        </authorList>
    </citation>
    <scope>NUCLEOTIDE SEQUENCE</scope>
</reference>
<dbReference type="AlphaFoldDB" id="A0A0F9EE80"/>
<sequence length="103" mass="12031">MGSHQVILWLGLNLIDLGLSIIALEYGKANEFSMLRFFLEKIGNTPHYYRSSYIWFGLWKMGLAVCVPFFLVWVKKPHLLKWLNICMVGLCLYIIVMLVRTFS</sequence>
<proteinExistence type="predicted"/>
<gene>
    <name evidence="2" type="ORF">LCGC14_2437000</name>
</gene>
<keyword evidence="1" id="KW-1133">Transmembrane helix</keyword>
<protein>
    <recommendedName>
        <fullName evidence="3">DUF5658 domain-containing protein</fullName>
    </recommendedName>
</protein>
<comment type="caution">
    <text evidence="2">The sequence shown here is derived from an EMBL/GenBank/DDBJ whole genome shotgun (WGS) entry which is preliminary data.</text>
</comment>
<name>A0A0F9EE80_9ZZZZ</name>
<evidence type="ECO:0008006" key="3">
    <source>
        <dbReference type="Google" id="ProtNLM"/>
    </source>
</evidence>
<dbReference type="EMBL" id="LAZR01037411">
    <property type="protein sequence ID" value="KKL22283.1"/>
    <property type="molecule type" value="Genomic_DNA"/>
</dbReference>
<keyword evidence="1" id="KW-0472">Membrane</keyword>
<evidence type="ECO:0000256" key="1">
    <source>
        <dbReference type="SAM" id="Phobius"/>
    </source>
</evidence>
<accession>A0A0F9EE80</accession>
<organism evidence="2">
    <name type="scientific">marine sediment metagenome</name>
    <dbReference type="NCBI Taxonomy" id="412755"/>
    <lineage>
        <taxon>unclassified sequences</taxon>
        <taxon>metagenomes</taxon>
        <taxon>ecological metagenomes</taxon>
    </lineage>
</organism>
<evidence type="ECO:0000313" key="2">
    <source>
        <dbReference type="EMBL" id="KKL22283.1"/>
    </source>
</evidence>